<name>A0AA37BF98_9ACTN</name>
<comment type="caution">
    <text evidence="2">The sequence shown here is derived from an EMBL/GenBank/DDBJ whole genome shotgun (WGS) entry which is preliminary data.</text>
</comment>
<reference evidence="2" key="1">
    <citation type="journal article" date="2014" name="Int. J. Syst. Evol. Microbiol.">
        <title>Complete genome sequence of Corynebacterium casei LMG S-19264T (=DSM 44701T), isolated from a smear-ripened cheese.</title>
        <authorList>
            <consortium name="US DOE Joint Genome Institute (JGI-PGF)"/>
            <person name="Walter F."/>
            <person name="Albersmeier A."/>
            <person name="Kalinowski J."/>
            <person name="Ruckert C."/>
        </authorList>
    </citation>
    <scope>NUCLEOTIDE SEQUENCE</scope>
    <source>
        <strain evidence="2">JCM 3093</strain>
    </source>
</reference>
<feature type="region of interest" description="Disordered" evidence="1">
    <location>
        <begin position="1"/>
        <end position="27"/>
    </location>
</feature>
<feature type="compositionally biased region" description="Polar residues" evidence="1">
    <location>
        <begin position="18"/>
        <end position="27"/>
    </location>
</feature>
<accession>A0AA37BF98</accession>
<proteinExistence type="predicted"/>
<organism evidence="2 3">
    <name type="scientific">Planomonospora parontospora</name>
    <dbReference type="NCBI Taxonomy" id="58119"/>
    <lineage>
        <taxon>Bacteria</taxon>
        <taxon>Bacillati</taxon>
        <taxon>Actinomycetota</taxon>
        <taxon>Actinomycetes</taxon>
        <taxon>Streptosporangiales</taxon>
        <taxon>Streptosporangiaceae</taxon>
        <taxon>Planomonospora</taxon>
    </lineage>
</organism>
<protein>
    <submittedName>
        <fullName evidence="2">Uncharacterized protein</fullName>
    </submittedName>
</protein>
<dbReference type="AlphaFoldDB" id="A0AA37BF98"/>
<evidence type="ECO:0000313" key="3">
    <source>
        <dbReference type="Proteomes" id="UP000627984"/>
    </source>
</evidence>
<evidence type="ECO:0000313" key="2">
    <source>
        <dbReference type="EMBL" id="GGK63632.1"/>
    </source>
</evidence>
<reference evidence="2" key="2">
    <citation type="submission" date="2022-09" db="EMBL/GenBank/DDBJ databases">
        <authorList>
            <person name="Sun Q."/>
            <person name="Ohkuma M."/>
        </authorList>
    </citation>
    <scope>NUCLEOTIDE SEQUENCE</scope>
    <source>
        <strain evidence="2">JCM 3093</strain>
    </source>
</reference>
<dbReference type="EMBL" id="BMQD01000006">
    <property type="protein sequence ID" value="GGK63632.1"/>
    <property type="molecule type" value="Genomic_DNA"/>
</dbReference>
<sequence>MSGKPGISRRGNRAPTVTGPSGTSQWTSCECATHADVPSVVELRPLGREPEEPHGADGHDSVRAVLIYQHRTAEAGRKIADAMNGKIEEALPDDQQNEFTPTL</sequence>
<dbReference type="Proteomes" id="UP000627984">
    <property type="component" value="Unassembled WGS sequence"/>
</dbReference>
<gene>
    <name evidence="2" type="ORF">GCM10010126_23720</name>
</gene>
<evidence type="ECO:0000256" key="1">
    <source>
        <dbReference type="SAM" id="MobiDB-lite"/>
    </source>
</evidence>